<gene>
    <name evidence="12" type="ORF">BcellWH2_03599</name>
    <name evidence="13" type="ORF">DWX97_00525</name>
</gene>
<comment type="similarity">
    <text evidence="8 9">Belongs to the TonB-dependent receptor family.</text>
</comment>
<evidence type="ECO:0000256" key="2">
    <source>
        <dbReference type="ARBA" id="ARBA00022448"/>
    </source>
</evidence>
<evidence type="ECO:0000313" key="12">
    <source>
        <dbReference type="EMBL" id="ALJ60822.1"/>
    </source>
</evidence>
<keyword evidence="4 8" id="KW-0812">Transmembrane</keyword>
<dbReference type="InterPro" id="IPR037066">
    <property type="entry name" value="Plug_dom_sf"/>
</dbReference>
<dbReference type="EMBL" id="CP012801">
    <property type="protein sequence ID" value="ALJ60822.1"/>
    <property type="molecule type" value="Genomic_DNA"/>
</dbReference>
<keyword evidence="5 9" id="KW-0798">TonB box</keyword>
<dbReference type="Pfam" id="PF13715">
    <property type="entry name" value="CarbopepD_reg_2"/>
    <property type="match status" value="1"/>
</dbReference>
<dbReference type="Gene3D" id="2.60.40.1120">
    <property type="entry name" value="Carboxypeptidase-like, regulatory domain"/>
    <property type="match status" value="1"/>
</dbReference>
<protein>
    <submittedName>
        <fullName evidence="12 13">TonB-dependent receptor</fullName>
    </submittedName>
</protein>
<evidence type="ECO:0000313" key="14">
    <source>
        <dbReference type="Proteomes" id="UP000061809"/>
    </source>
</evidence>
<feature type="domain" description="TonB-dependent receptor plug" evidence="11">
    <location>
        <begin position="135"/>
        <end position="241"/>
    </location>
</feature>
<keyword evidence="7 8" id="KW-0998">Cell outer membrane</keyword>
<evidence type="ECO:0000313" key="15">
    <source>
        <dbReference type="Proteomes" id="UP000283341"/>
    </source>
</evidence>
<evidence type="ECO:0000256" key="7">
    <source>
        <dbReference type="ARBA" id="ARBA00023237"/>
    </source>
</evidence>
<comment type="subcellular location">
    <subcellularLocation>
        <location evidence="1 8">Cell outer membrane</location>
        <topology evidence="1 8">Multi-pass membrane protein</topology>
    </subcellularLocation>
</comment>
<dbReference type="InterPro" id="IPR023996">
    <property type="entry name" value="TonB-dep_OMP_SusC/RagA"/>
</dbReference>
<dbReference type="InterPro" id="IPR039426">
    <property type="entry name" value="TonB-dep_rcpt-like"/>
</dbReference>
<proteinExistence type="inferred from homology"/>
<dbReference type="InterPro" id="IPR023997">
    <property type="entry name" value="TonB-dep_OMP_SusC/RagA_CS"/>
</dbReference>
<name>A0A0P0GLN4_9BACE</name>
<dbReference type="Pfam" id="PF07715">
    <property type="entry name" value="Plug"/>
    <property type="match status" value="1"/>
</dbReference>
<dbReference type="SUPFAM" id="SSF49464">
    <property type="entry name" value="Carboxypeptidase regulatory domain-like"/>
    <property type="match status" value="1"/>
</dbReference>
<reference evidence="13 15" key="2">
    <citation type="submission" date="2018-08" db="EMBL/GenBank/DDBJ databases">
        <title>A genome reference for cultivated species of the human gut microbiota.</title>
        <authorList>
            <person name="Zou Y."/>
            <person name="Xue W."/>
            <person name="Luo G."/>
        </authorList>
    </citation>
    <scope>NUCLEOTIDE SEQUENCE [LARGE SCALE GENOMIC DNA]</scope>
    <source>
        <strain evidence="13 15">AF22-3AC</strain>
    </source>
</reference>
<keyword evidence="12" id="KW-0675">Receptor</keyword>
<keyword evidence="2 8" id="KW-0813">Transport</keyword>
<evidence type="ECO:0000256" key="9">
    <source>
        <dbReference type="RuleBase" id="RU003357"/>
    </source>
</evidence>
<dbReference type="NCBIfam" id="TIGR04057">
    <property type="entry name" value="SusC_RagA_signa"/>
    <property type="match status" value="1"/>
</dbReference>
<dbReference type="GO" id="GO:0009279">
    <property type="term" value="C:cell outer membrane"/>
    <property type="evidence" value="ECO:0007669"/>
    <property type="project" value="UniProtKB-SubCell"/>
</dbReference>
<feature type="domain" description="TonB-dependent receptor-like beta-barrel" evidence="10">
    <location>
        <begin position="446"/>
        <end position="988"/>
    </location>
</feature>
<keyword evidence="3 8" id="KW-1134">Transmembrane beta strand</keyword>
<dbReference type="EMBL" id="QRVJ01000001">
    <property type="protein sequence ID" value="RGS39806.1"/>
    <property type="molecule type" value="Genomic_DNA"/>
</dbReference>
<dbReference type="FunFam" id="2.60.40.1120:FF:000003">
    <property type="entry name" value="Outer membrane protein Omp121"/>
    <property type="match status" value="1"/>
</dbReference>
<dbReference type="KEGG" id="bcel:BcellWH2_03599"/>
<keyword evidence="6 8" id="KW-0472">Membrane</keyword>
<dbReference type="PATRIC" id="fig|246787.4.peg.3715"/>
<dbReference type="SUPFAM" id="SSF56935">
    <property type="entry name" value="Porins"/>
    <property type="match status" value="1"/>
</dbReference>
<dbReference type="Gene3D" id="2.170.130.10">
    <property type="entry name" value="TonB-dependent receptor, plug domain"/>
    <property type="match status" value="1"/>
</dbReference>
<dbReference type="InterPro" id="IPR008969">
    <property type="entry name" value="CarboxyPept-like_regulatory"/>
</dbReference>
<evidence type="ECO:0000256" key="5">
    <source>
        <dbReference type="ARBA" id="ARBA00023077"/>
    </source>
</evidence>
<evidence type="ECO:0000256" key="1">
    <source>
        <dbReference type="ARBA" id="ARBA00004571"/>
    </source>
</evidence>
<sequence>MNKQHVLQRRIIFGLLFLGGVTFSYASTEKDLGSSTSAITQQAVTVKGSVKDAAGEAIIGASVVVEGTTNGLITDVDGHFSIQASVGQNLVISYIGYETQVVKIVRANQQINIVLKESSELIDEVVVVAYGTQKKANLTGAVSSVKVNDIKDIPVSNTSSLLQGRMSGVTVSSFSAQPGAEGDVEIRIRGINTFGDSNPMVLIDGVEGSLNSVSPNDIENISVLKDAASASIYGVRAANGVVLVTTKRGNADKKTLSYSGSYGVQKATVLPTYINSWDWATLYNEQNEAMGDVTSNYTPEMIQQMKDGSRPDLFANTRWSDKIFRSAPIQTHHLSMSGGNATSHYMGSVGYVGQDGIMEGTSTDRFNFRLNADSKFIDIITLGLNVSGNHEEVEEPTIGTYYVFEQMKWHSRPSVPYKYSNGEWGFVDGNDKMQAIKNPAYATTITSKKKYSRFDGKAFLEIEPIKNLSIKTSFAYQYNQWNSIGAEPAYIPQDSYGNPVGGSGKNYLTDAYYSETQWINENIITYHFDVNGHAFNFLLGQSNQYNNFRSTTATGEDLPSDNITVLNGALSTSAKGDAAEAALRSFFGRVNYNYKDRYLAEFNLRRDESSRIPKKNRTGYFPSVSVGWNIAQEAFMEKYSFISQLKLRGSWGELGNQEIGYYPFAQYIGLGNNYVWGDNKVSGVAISSLANPDIKWETTATTDIGIDAAFLNNKITLTADYFYKKTSDILLQLPIPGIVGISTEPYVNAASVKNEGWEFALGYNDQWGDWKFGANVNFSKVKNEILDLHGKDSWITDWSINLEGHPINSYYGYVADGLYRTQAEVDEANEKNSVGGGALKLGDIRYKDVSGPEGKPDGVVDTYDRTVIGNPFPDFTYGFGLNAAYKGFDLSAFFQGVAGVDRIVMDYPTVSGNVTTAFLDRYSESANPNGNFPRLGNGDYNSQPSSFWLKDASYLRLKNIELGYSFKQEWIRKAKLERLRIYVSAQNILTIAGIDDYDPEKYGTDTRGHAYPNAKTFSVGLNITL</sequence>
<dbReference type="InterPro" id="IPR012910">
    <property type="entry name" value="Plug_dom"/>
</dbReference>
<dbReference type="InterPro" id="IPR000531">
    <property type="entry name" value="Beta-barrel_TonB"/>
</dbReference>
<dbReference type="NCBIfam" id="TIGR04056">
    <property type="entry name" value="OMP_RagA_SusC"/>
    <property type="match status" value="1"/>
</dbReference>
<dbReference type="Proteomes" id="UP000061809">
    <property type="component" value="Chromosome"/>
</dbReference>
<dbReference type="InterPro" id="IPR036942">
    <property type="entry name" value="Beta-barrel_TonB_sf"/>
</dbReference>
<dbReference type="Gene3D" id="2.40.170.20">
    <property type="entry name" value="TonB-dependent receptor, beta-barrel domain"/>
    <property type="match status" value="1"/>
</dbReference>
<evidence type="ECO:0000259" key="11">
    <source>
        <dbReference type="Pfam" id="PF07715"/>
    </source>
</evidence>
<dbReference type="AlphaFoldDB" id="A0A0P0GLN4"/>
<dbReference type="Pfam" id="PF00593">
    <property type="entry name" value="TonB_dep_Rec_b-barrel"/>
    <property type="match status" value="1"/>
</dbReference>
<evidence type="ECO:0000256" key="3">
    <source>
        <dbReference type="ARBA" id="ARBA00022452"/>
    </source>
</evidence>
<dbReference type="RefSeq" id="WP_029427484.1">
    <property type="nucleotide sequence ID" value="NZ_CP012801.1"/>
</dbReference>
<evidence type="ECO:0000259" key="10">
    <source>
        <dbReference type="Pfam" id="PF00593"/>
    </source>
</evidence>
<accession>A0A0P0GLN4</accession>
<organism evidence="12 14">
    <name type="scientific">Bacteroides cellulosilyticus</name>
    <dbReference type="NCBI Taxonomy" id="246787"/>
    <lineage>
        <taxon>Bacteria</taxon>
        <taxon>Pseudomonadati</taxon>
        <taxon>Bacteroidota</taxon>
        <taxon>Bacteroidia</taxon>
        <taxon>Bacteroidales</taxon>
        <taxon>Bacteroidaceae</taxon>
        <taxon>Bacteroides</taxon>
    </lineage>
</organism>
<dbReference type="Proteomes" id="UP000283341">
    <property type="component" value="Unassembled WGS sequence"/>
</dbReference>
<evidence type="ECO:0000256" key="4">
    <source>
        <dbReference type="ARBA" id="ARBA00022692"/>
    </source>
</evidence>
<reference evidence="12 14" key="1">
    <citation type="journal article" date="2015" name="Science">
        <title>Genetic determinants of in vivo fitness and diet responsiveness in multiple human gut Bacteroides.</title>
        <authorList>
            <person name="Wu M."/>
            <person name="McNulty N.P."/>
            <person name="Rodionov D.A."/>
            <person name="Khoroshkin M.S."/>
            <person name="Griffin N.W."/>
            <person name="Cheng J."/>
            <person name="Latreille P."/>
            <person name="Kerstetter R.A."/>
            <person name="Terrapon N."/>
            <person name="Henrissat B."/>
            <person name="Osterman A.L."/>
            <person name="Gordon J.I."/>
        </authorList>
    </citation>
    <scope>NUCLEOTIDE SEQUENCE [LARGE SCALE GENOMIC DNA]</scope>
    <source>
        <strain evidence="12 14">WH2</strain>
    </source>
</reference>
<dbReference type="PROSITE" id="PS52016">
    <property type="entry name" value="TONB_DEPENDENT_REC_3"/>
    <property type="match status" value="1"/>
</dbReference>
<dbReference type="FunFam" id="2.170.130.10:FF:000003">
    <property type="entry name" value="SusC/RagA family TonB-linked outer membrane protein"/>
    <property type="match status" value="1"/>
</dbReference>
<evidence type="ECO:0000313" key="13">
    <source>
        <dbReference type="EMBL" id="RGS39806.1"/>
    </source>
</evidence>
<evidence type="ECO:0000256" key="6">
    <source>
        <dbReference type="ARBA" id="ARBA00023136"/>
    </source>
</evidence>
<evidence type="ECO:0000256" key="8">
    <source>
        <dbReference type="PROSITE-ProRule" id="PRU01360"/>
    </source>
</evidence>